<dbReference type="AlphaFoldDB" id="A0A100Y7R9"/>
<keyword evidence="10" id="KW-1185">Reference proteome</keyword>
<comment type="similarity">
    <text evidence="1 7">Belongs to the enoyl-CoA hydratase/isomerase family.</text>
</comment>
<dbReference type="Proteomes" id="UP000054011">
    <property type="component" value="Unassembled WGS sequence"/>
</dbReference>
<keyword evidence="4" id="KW-0456">Lyase</keyword>
<comment type="catalytic activity">
    <reaction evidence="6">
        <text>a 4-saturated-(3S)-3-hydroxyacyl-CoA = a (3E)-enoyl-CoA + H2O</text>
        <dbReference type="Rhea" id="RHEA:20724"/>
        <dbReference type="ChEBI" id="CHEBI:15377"/>
        <dbReference type="ChEBI" id="CHEBI:58521"/>
        <dbReference type="ChEBI" id="CHEBI:137480"/>
        <dbReference type="EC" id="4.2.1.17"/>
    </reaction>
</comment>
<dbReference type="GO" id="GO:0006635">
    <property type="term" value="P:fatty acid beta-oxidation"/>
    <property type="evidence" value="ECO:0007669"/>
    <property type="project" value="TreeGrafter"/>
</dbReference>
<organism evidence="9 10">
    <name type="scientific">Streptomyces kanasensis</name>
    <dbReference type="NCBI Taxonomy" id="936756"/>
    <lineage>
        <taxon>Bacteria</taxon>
        <taxon>Bacillati</taxon>
        <taxon>Actinomycetota</taxon>
        <taxon>Actinomycetes</taxon>
        <taxon>Kitasatosporales</taxon>
        <taxon>Streptomycetaceae</taxon>
        <taxon>Streptomyces</taxon>
    </lineage>
</organism>
<sequence>MSEQQTEDRAGAGAPGGAAGAAEEERYGEFVAVRRHGFTAELVLDRPQAMNAVSTAMARSIGAACDALAADPSVRVTVLTSTHDRAFCVGADLKERNSFTDAELLRQRPTARAAYTGVLELPMPTVAAVRGFALGGGFELALACDLIVADATAVVGLPEVSVGVIPGGGGTQLLPRRVGAARAAELVFTARRVAAAEAAALGLVDELVEDDARGAALELGARIAANSPVGLRAAKRALRLGQGLDLRAGLEVEDAAWRSVAFSGDRKEGVAAFNEKRPPSWPGE</sequence>
<evidence type="ECO:0000256" key="2">
    <source>
        <dbReference type="ARBA" id="ARBA00012076"/>
    </source>
</evidence>
<dbReference type="InterPro" id="IPR001753">
    <property type="entry name" value="Enoyl-CoA_hydra/iso"/>
</dbReference>
<comment type="caution">
    <text evidence="9">The sequence shown here is derived from an EMBL/GenBank/DDBJ whole genome shotgun (WGS) entry which is preliminary data.</text>
</comment>
<feature type="compositionally biased region" description="Basic and acidic residues" evidence="8">
    <location>
        <begin position="1"/>
        <end position="10"/>
    </location>
</feature>
<evidence type="ECO:0000256" key="7">
    <source>
        <dbReference type="RuleBase" id="RU003707"/>
    </source>
</evidence>
<dbReference type="EC" id="4.2.1.17" evidence="2"/>
<evidence type="ECO:0000256" key="1">
    <source>
        <dbReference type="ARBA" id="ARBA00005254"/>
    </source>
</evidence>
<dbReference type="PANTHER" id="PTHR11941">
    <property type="entry name" value="ENOYL-COA HYDRATASE-RELATED"/>
    <property type="match status" value="1"/>
</dbReference>
<dbReference type="GO" id="GO:0004300">
    <property type="term" value="F:enoyl-CoA hydratase activity"/>
    <property type="evidence" value="ECO:0007669"/>
    <property type="project" value="UniProtKB-EC"/>
</dbReference>
<evidence type="ECO:0000256" key="8">
    <source>
        <dbReference type="SAM" id="MobiDB-lite"/>
    </source>
</evidence>
<evidence type="ECO:0000256" key="5">
    <source>
        <dbReference type="ARBA" id="ARBA00023709"/>
    </source>
</evidence>
<dbReference type="EMBL" id="LNSV01000014">
    <property type="protein sequence ID" value="KUH39239.1"/>
    <property type="molecule type" value="Genomic_DNA"/>
</dbReference>
<dbReference type="Gene3D" id="3.90.226.10">
    <property type="entry name" value="2-enoyl-CoA Hydratase, Chain A, domain 1"/>
    <property type="match status" value="1"/>
</dbReference>
<dbReference type="CDD" id="cd06558">
    <property type="entry name" value="crotonase-like"/>
    <property type="match status" value="1"/>
</dbReference>
<protein>
    <recommendedName>
        <fullName evidence="2">enoyl-CoA hydratase</fullName>
        <ecNumber evidence="2">4.2.1.17</ecNumber>
    </recommendedName>
</protein>
<gene>
    <name evidence="9" type="ORF">ATE80_08200</name>
</gene>
<evidence type="ECO:0000256" key="4">
    <source>
        <dbReference type="ARBA" id="ARBA00023239"/>
    </source>
</evidence>
<evidence type="ECO:0000313" key="9">
    <source>
        <dbReference type="EMBL" id="KUH39239.1"/>
    </source>
</evidence>
<accession>A0A100Y7R9</accession>
<dbReference type="STRING" id="936756.ATE80_08200"/>
<dbReference type="PROSITE" id="PS00166">
    <property type="entry name" value="ENOYL_COA_HYDRATASE"/>
    <property type="match status" value="1"/>
</dbReference>
<dbReference type="InterPro" id="IPR018376">
    <property type="entry name" value="Enoyl-CoA_hyd/isom_CS"/>
</dbReference>
<dbReference type="RefSeq" id="WP_058941479.1">
    <property type="nucleotide sequence ID" value="NZ_LNSV01000014.1"/>
</dbReference>
<keyword evidence="3" id="KW-0443">Lipid metabolism</keyword>
<dbReference type="InterPro" id="IPR014748">
    <property type="entry name" value="Enoyl-CoA_hydra_C"/>
</dbReference>
<dbReference type="SUPFAM" id="SSF52096">
    <property type="entry name" value="ClpP/crotonase"/>
    <property type="match status" value="1"/>
</dbReference>
<dbReference type="PANTHER" id="PTHR11941:SF169">
    <property type="entry name" value="(7AS)-7A-METHYL-1,5-DIOXO-2,3,5,6,7,7A-HEXAHYDRO-1H-INDENE-CARBOXYL-COA HYDROLASE"/>
    <property type="match status" value="1"/>
</dbReference>
<comment type="catalytic activity">
    <reaction evidence="5">
        <text>a (3S)-3-hydroxyacyl-CoA = a (2E)-enoyl-CoA + H2O</text>
        <dbReference type="Rhea" id="RHEA:16105"/>
        <dbReference type="ChEBI" id="CHEBI:15377"/>
        <dbReference type="ChEBI" id="CHEBI:57318"/>
        <dbReference type="ChEBI" id="CHEBI:58856"/>
        <dbReference type="EC" id="4.2.1.17"/>
    </reaction>
</comment>
<dbReference type="Pfam" id="PF00378">
    <property type="entry name" value="ECH_1"/>
    <property type="match status" value="1"/>
</dbReference>
<evidence type="ECO:0000313" key="10">
    <source>
        <dbReference type="Proteomes" id="UP000054011"/>
    </source>
</evidence>
<proteinExistence type="inferred from homology"/>
<feature type="region of interest" description="Disordered" evidence="8">
    <location>
        <begin position="1"/>
        <end position="21"/>
    </location>
</feature>
<reference evidence="9 10" key="1">
    <citation type="submission" date="2015-11" db="EMBL/GenBank/DDBJ databases">
        <title>Genome-wide analysis reveals the secondary metabolome in Streptomyces kanasensis ZX01.</title>
        <authorList>
            <person name="Zhang G."/>
            <person name="Han L."/>
            <person name="Feng J."/>
            <person name="Zhang X."/>
        </authorList>
    </citation>
    <scope>NUCLEOTIDE SEQUENCE [LARGE SCALE GENOMIC DNA]</scope>
    <source>
        <strain evidence="9 10">ZX01</strain>
    </source>
</reference>
<dbReference type="FunFam" id="3.90.226.10:FF:000009">
    <property type="entry name" value="Carnitinyl-CoA dehydratase"/>
    <property type="match status" value="1"/>
</dbReference>
<evidence type="ECO:0000256" key="6">
    <source>
        <dbReference type="ARBA" id="ARBA00023717"/>
    </source>
</evidence>
<dbReference type="Gene3D" id="1.10.12.10">
    <property type="entry name" value="Lyase 2-enoyl-coa Hydratase, Chain A, domain 2"/>
    <property type="match status" value="1"/>
</dbReference>
<dbReference type="InterPro" id="IPR029045">
    <property type="entry name" value="ClpP/crotonase-like_dom_sf"/>
</dbReference>
<dbReference type="FunFam" id="1.10.12.10:FF:000001">
    <property type="entry name" value="Probable enoyl-CoA hydratase, mitochondrial"/>
    <property type="match status" value="1"/>
</dbReference>
<name>A0A100Y7R9_9ACTN</name>
<evidence type="ECO:0000256" key="3">
    <source>
        <dbReference type="ARBA" id="ARBA00023098"/>
    </source>
</evidence>